<evidence type="ECO:0000313" key="3">
    <source>
        <dbReference type="Proteomes" id="UP001369736"/>
    </source>
</evidence>
<evidence type="ECO:0000313" key="2">
    <source>
        <dbReference type="EMBL" id="MEJ2861121.1"/>
    </source>
</evidence>
<dbReference type="PANTHER" id="PTHR38479:SF2">
    <property type="entry name" value="WINGED HELIX DNA-BINDING DOMAIN-CONTAINING PROTEIN"/>
    <property type="match status" value="1"/>
</dbReference>
<sequence>MVDTLTREQVMAHRIAAQGLHRDRPLDALFSLGLQDSGPTARLALAARTDGETDPLARGLADGWTHRGAPHHHPPAERNAIAAAAHPFDDADAGARLHWSGPEQRRVGIPAREAVDRAADALVAVVTEPMTKGAASGGVTKLLPDALLRDCRPCGCVHVNEQLFRLSAFPVGVGLDPTGRTLLLTPPPAGWSRPVDGDAGRAARLVLDYLRVLGPAGPREVADFVGTSAAAFAPAWEAALPGLVEVDVEVGDAAQRSSTRDRRRAWLPADDLDAALGAPEPDLVRFLPPWDPMLQARDRPLLAPDEALRKDLYKIIGNPGALLADGEIVGTWRPKASGKKLTLDLAPVVPLAPDFRARLDEEAERVAAARGLRLAGTTGV</sequence>
<evidence type="ECO:0000256" key="1">
    <source>
        <dbReference type="SAM" id="MobiDB-lite"/>
    </source>
</evidence>
<reference evidence="2 3" key="1">
    <citation type="submission" date="2024-03" db="EMBL/GenBank/DDBJ databases">
        <title>Actinomycetospora sp. OC33-EN07, a novel actinomycete isolated from wild orchid (Aerides multiflora).</title>
        <authorList>
            <person name="Suriyachadkun C."/>
        </authorList>
    </citation>
    <scope>NUCLEOTIDE SEQUENCE [LARGE SCALE GENOMIC DNA]</scope>
    <source>
        <strain evidence="2 3">OC33-EN07</strain>
    </source>
</reference>
<dbReference type="Proteomes" id="UP001369736">
    <property type="component" value="Unassembled WGS sequence"/>
</dbReference>
<name>A0ABU8M175_9PSEU</name>
<dbReference type="Pfam" id="PF06224">
    <property type="entry name" value="AlkZ-like"/>
    <property type="match status" value="1"/>
</dbReference>
<proteinExistence type="predicted"/>
<feature type="region of interest" description="Disordered" evidence="1">
    <location>
        <begin position="50"/>
        <end position="75"/>
    </location>
</feature>
<accession>A0ABU8M175</accession>
<dbReference type="InterPro" id="IPR009351">
    <property type="entry name" value="AlkZ-like"/>
</dbReference>
<organism evidence="2 3">
    <name type="scientific">Actinomycetospora flava</name>
    <dbReference type="NCBI Taxonomy" id="3129232"/>
    <lineage>
        <taxon>Bacteria</taxon>
        <taxon>Bacillati</taxon>
        <taxon>Actinomycetota</taxon>
        <taxon>Actinomycetes</taxon>
        <taxon>Pseudonocardiales</taxon>
        <taxon>Pseudonocardiaceae</taxon>
        <taxon>Actinomycetospora</taxon>
    </lineage>
</organism>
<dbReference type="RefSeq" id="WP_337701439.1">
    <property type="nucleotide sequence ID" value="NZ_JBBEGM010000002.1"/>
</dbReference>
<gene>
    <name evidence="2" type="ORF">WCD58_08135</name>
</gene>
<keyword evidence="3" id="KW-1185">Reference proteome</keyword>
<dbReference type="PANTHER" id="PTHR38479">
    <property type="entry name" value="LMO0824 PROTEIN"/>
    <property type="match status" value="1"/>
</dbReference>
<dbReference type="EMBL" id="JBBEGM010000002">
    <property type="protein sequence ID" value="MEJ2861121.1"/>
    <property type="molecule type" value="Genomic_DNA"/>
</dbReference>
<comment type="caution">
    <text evidence="2">The sequence shown here is derived from an EMBL/GenBank/DDBJ whole genome shotgun (WGS) entry which is preliminary data.</text>
</comment>
<protein>
    <submittedName>
        <fullName evidence="2">Crosslink repair DNA glycosylase YcaQ family protein</fullName>
    </submittedName>
</protein>